<keyword evidence="1" id="KW-0812">Transmembrane</keyword>
<geneLocation type="plasmid" evidence="2 3">
    <name>pYVe8081</name>
</geneLocation>
<feature type="transmembrane region" description="Helical" evidence="1">
    <location>
        <begin position="6"/>
        <end position="28"/>
    </location>
</feature>
<keyword evidence="1" id="KW-1133">Transmembrane helix</keyword>
<reference evidence="2 3" key="1">
    <citation type="journal article" date="2006" name="PLoS Genet.">
        <title>The complete genome sequence and comparative genome analysis of the high pathogenicity Yersinia enterocolitica strain 8081.</title>
        <authorList>
            <person name="Thomson N.R."/>
            <person name="Howard S."/>
            <person name="Wren B.W."/>
            <person name="Holden M.T.G."/>
            <person name="Crossman L."/>
            <person name="Challis G.L."/>
            <person name="Churcher C."/>
            <person name="Mungall K."/>
            <person name="Brooks K."/>
            <person name="Chillingworth T."/>
            <person name="Feltwell T."/>
            <person name="Abdellah Z."/>
            <person name="Hauser H."/>
            <person name="Jagels K."/>
            <person name="Maddison M."/>
            <person name="Moule S."/>
            <person name="Sanders M."/>
            <person name="Whitehead S."/>
            <person name="Quail M.A."/>
            <person name="Dougan G."/>
            <person name="Parkhill J."/>
            <person name="Prentice M.B."/>
        </authorList>
    </citation>
    <scope>NUCLEOTIDE SEQUENCE [LARGE SCALE GENOMIC DNA]</scope>
    <source>
        <strain evidence="3">NCTC 13174 / 8081</strain>
        <plasmid evidence="3">Plasmid pYVe8081</plasmid>
    </source>
</reference>
<dbReference type="Proteomes" id="UP000000642">
    <property type="component" value="Plasmid pYVe8081"/>
</dbReference>
<protein>
    <submittedName>
        <fullName evidence="2">Uncharacterized protein</fullName>
    </submittedName>
</protein>
<sequence>MVILMSSQAIFVAITGIPALPVGWLTLLPKNRGDGYFIFLRHAGGALELKTYLSK</sequence>
<dbReference type="AlphaFoldDB" id="A1JUA5"/>
<evidence type="ECO:0000313" key="3">
    <source>
        <dbReference type="Proteomes" id="UP000000642"/>
    </source>
</evidence>
<evidence type="ECO:0000256" key="1">
    <source>
        <dbReference type="SAM" id="Phobius"/>
    </source>
</evidence>
<name>A1JUA5_YERE8</name>
<keyword evidence="1" id="KW-0472">Membrane</keyword>
<dbReference type="KEGG" id="yen:YEP0049"/>
<gene>
    <name evidence="2" type="ordered locus">YEP0049</name>
</gene>
<evidence type="ECO:0000313" key="2">
    <source>
        <dbReference type="EMBL" id="CAL10071.1"/>
    </source>
</evidence>
<dbReference type="EMBL" id="AM286416">
    <property type="protein sequence ID" value="CAL10071.1"/>
    <property type="molecule type" value="Genomic_DNA"/>
</dbReference>
<dbReference type="HOGENOM" id="CLU_3142432_0_0_6"/>
<dbReference type="PATRIC" id="fig|393305.7.peg.50"/>
<organism evidence="2 3">
    <name type="scientific">Yersinia enterocolitica serotype O:8 / biotype 1B (strain NCTC 13174 / 8081)</name>
    <dbReference type="NCBI Taxonomy" id="393305"/>
    <lineage>
        <taxon>Bacteria</taxon>
        <taxon>Pseudomonadati</taxon>
        <taxon>Pseudomonadota</taxon>
        <taxon>Gammaproteobacteria</taxon>
        <taxon>Enterobacterales</taxon>
        <taxon>Yersiniaceae</taxon>
        <taxon>Yersinia</taxon>
    </lineage>
</organism>
<keyword evidence="2" id="KW-0614">Plasmid</keyword>
<proteinExistence type="predicted"/>
<accession>A1JUA5</accession>